<reference evidence="13 14" key="1">
    <citation type="journal article" date="2018" name="Plant J.">
        <title>Genome sequences of Chlorella sorokiniana UTEX 1602 and Micractinium conductrix SAG 241.80: implications to maltose excretion by a green alga.</title>
        <authorList>
            <person name="Arriola M.B."/>
            <person name="Velmurugan N."/>
            <person name="Zhang Y."/>
            <person name="Plunkett M.H."/>
            <person name="Hondzo H."/>
            <person name="Barney B.M."/>
        </authorList>
    </citation>
    <scope>NUCLEOTIDE SEQUENCE [LARGE SCALE GENOMIC DNA]</scope>
    <source>
        <strain evidence="13 14">SAG 241.80</strain>
    </source>
</reference>
<feature type="domain" description="ABC transporter" evidence="11">
    <location>
        <begin position="593"/>
        <end position="828"/>
    </location>
</feature>
<keyword evidence="3 10" id="KW-0812">Transmembrane</keyword>
<accession>A0A2P6V2U2</accession>
<evidence type="ECO:0000256" key="4">
    <source>
        <dbReference type="ARBA" id="ARBA00022741"/>
    </source>
</evidence>
<feature type="transmembrane region" description="Helical" evidence="10">
    <location>
        <begin position="45"/>
        <end position="62"/>
    </location>
</feature>
<comment type="caution">
    <text evidence="13">The sequence shown here is derived from an EMBL/GenBank/DDBJ whole genome shotgun (WGS) entry which is preliminary data.</text>
</comment>
<dbReference type="SUPFAM" id="SSF90123">
    <property type="entry name" value="ABC transporter transmembrane region"/>
    <property type="match status" value="1"/>
</dbReference>
<dbReference type="GO" id="GO:0016887">
    <property type="term" value="F:ATP hydrolysis activity"/>
    <property type="evidence" value="ECO:0007669"/>
    <property type="project" value="InterPro"/>
</dbReference>
<keyword evidence="5 13" id="KW-0067">ATP-binding</keyword>
<evidence type="ECO:0000256" key="8">
    <source>
        <dbReference type="ARBA" id="ARBA00024363"/>
    </source>
</evidence>
<dbReference type="InterPro" id="IPR003439">
    <property type="entry name" value="ABC_transporter-like_ATP-bd"/>
</dbReference>
<dbReference type="Gene3D" id="1.20.1560.10">
    <property type="entry name" value="ABC transporter type 1, transmembrane domain"/>
    <property type="match status" value="1"/>
</dbReference>
<feature type="transmembrane region" description="Helical" evidence="10">
    <location>
        <begin position="386"/>
        <end position="409"/>
    </location>
</feature>
<feature type="transmembrane region" description="Helical" evidence="10">
    <location>
        <begin position="534"/>
        <end position="554"/>
    </location>
</feature>
<dbReference type="PANTHER" id="PTHR24221:SF654">
    <property type="entry name" value="ATP-BINDING CASSETTE SUB-FAMILY B MEMBER 6"/>
    <property type="match status" value="1"/>
</dbReference>
<feature type="transmembrane region" description="Helical" evidence="10">
    <location>
        <begin position="105"/>
        <end position="127"/>
    </location>
</feature>
<keyword evidence="14" id="KW-1185">Reference proteome</keyword>
<evidence type="ECO:0000256" key="7">
    <source>
        <dbReference type="ARBA" id="ARBA00023136"/>
    </source>
</evidence>
<dbReference type="FunFam" id="3.40.50.300:FF:000287">
    <property type="entry name" value="Multidrug ABC transporter ATP-binding protein"/>
    <property type="match status" value="1"/>
</dbReference>
<feature type="compositionally biased region" description="Acidic residues" evidence="9">
    <location>
        <begin position="896"/>
        <end position="915"/>
    </location>
</feature>
<dbReference type="SUPFAM" id="SSF52540">
    <property type="entry name" value="P-loop containing nucleoside triphosphate hydrolases"/>
    <property type="match status" value="1"/>
</dbReference>
<dbReference type="GO" id="GO:0140359">
    <property type="term" value="F:ABC-type transporter activity"/>
    <property type="evidence" value="ECO:0007669"/>
    <property type="project" value="InterPro"/>
</dbReference>
<dbReference type="PANTHER" id="PTHR24221">
    <property type="entry name" value="ATP-BINDING CASSETTE SUB-FAMILY B"/>
    <property type="match status" value="1"/>
</dbReference>
<evidence type="ECO:0000256" key="10">
    <source>
        <dbReference type="SAM" id="Phobius"/>
    </source>
</evidence>
<dbReference type="SMART" id="SM00382">
    <property type="entry name" value="AAA"/>
    <property type="match status" value="1"/>
</dbReference>
<evidence type="ECO:0000313" key="14">
    <source>
        <dbReference type="Proteomes" id="UP000239649"/>
    </source>
</evidence>
<proteinExistence type="inferred from homology"/>
<comment type="similarity">
    <text evidence="8">Belongs to the ABC transporter superfamily. ABCB family. Heavy Metal importer (TC 3.A.1.210) subfamily.</text>
</comment>
<feature type="transmembrane region" description="Helical" evidence="10">
    <location>
        <begin position="148"/>
        <end position="177"/>
    </location>
</feature>
<keyword evidence="4" id="KW-0547">Nucleotide-binding</keyword>
<dbReference type="Proteomes" id="UP000239649">
    <property type="component" value="Unassembled WGS sequence"/>
</dbReference>
<feature type="domain" description="ABC transmembrane type-1" evidence="12">
    <location>
        <begin position="232"/>
        <end position="559"/>
    </location>
</feature>
<dbReference type="PROSITE" id="PS50929">
    <property type="entry name" value="ABC_TM1F"/>
    <property type="match status" value="1"/>
</dbReference>
<keyword evidence="7 10" id="KW-0472">Membrane</keyword>
<dbReference type="PROSITE" id="PS00211">
    <property type="entry name" value="ABC_TRANSPORTER_1"/>
    <property type="match status" value="1"/>
</dbReference>
<feature type="compositionally biased region" description="Gly residues" evidence="9">
    <location>
        <begin position="855"/>
        <end position="865"/>
    </location>
</feature>
<dbReference type="InterPro" id="IPR003593">
    <property type="entry name" value="AAA+_ATPase"/>
</dbReference>
<name>A0A2P6V2U2_9CHLO</name>
<feature type="transmembrane region" description="Helical" evidence="10">
    <location>
        <begin position="83"/>
        <end position="99"/>
    </location>
</feature>
<organism evidence="13 14">
    <name type="scientific">Micractinium conductrix</name>
    <dbReference type="NCBI Taxonomy" id="554055"/>
    <lineage>
        <taxon>Eukaryota</taxon>
        <taxon>Viridiplantae</taxon>
        <taxon>Chlorophyta</taxon>
        <taxon>core chlorophytes</taxon>
        <taxon>Trebouxiophyceae</taxon>
        <taxon>Chlorellales</taxon>
        <taxon>Chlorellaceae</taxon>
        <taxon>Chlorella clade</taxon>
        <taxon>Micractinium</taxon>
    </lineage>
</organism>
<feature type="region of interest" description="Disordered" evidence="9">
    <location>
        <begin position="852"/>
        <end position="926"/>
    </location>
</feature>
<evidence type="ECO:0000313" key="13">
    <source>
        <dbReference type="EMBL" id="PSC68384.1"/>
    </source>
</evidence>
<comment type="subcellular location">
    <subcellularLocation>
        <location evidence="1">Membrane</location>
        <topology evidence="1">Multi-pass membrane protein</topology>
    </subcellularLocation>
</comment>
<dbReference type="InterPro" id="IPR036640">
    <property type="entry name" value="ABC1_TM_sf"/>
</dbReference>
<sequence length="926" mass="98802">MAFTEQTALWALLTAVCAVWAAIAVRQAQLTAARRQWWLQPGARWLAASAAWVSAALLGHAARMALRSQLADAARGGDGLPDVLATTLCAVLLVLHWAWRNNARLWLLATPASTAAVLDIGALVDAVQAYRAEQQLHPGKDSGAGLAAHYEAAALGLAAVDAAALGAATLCLLAAALAAGGGGAASGAHEPLLGTRRKRGDQWDGSRRMRLIRGTMRYVVPDTLPLKLRLGACFLLLLLGRVVNLALPLSYKKVIDRLAETGTAAAAAAAAAAAGEGGSGGGGALQALCLSLRDQAGPTFRDVFLPWVLAYLVLTFLQGSSGKGGIGFLSNLRDLLWIPLQQRACRRVSLDVFSHLLQLDHAYHLQRNTGKVMRILDRGTSSIQDVMSVVLFSVIPQLVDVLAACTYMAARLQPWTAIIVACTVLTYIPVTFLITEWRGKVRKLMNRLDNEKEGKATDLLLNYETVKLFANERFELCTYSAAIDAFQGQEYLQNAAICLLNIAQSILVFVGLAMGLVVCVRGIVKGALTVGDVVLFLSLMSQLVAPLAFFGSYYRQIQKGLIDMENMFELMSTKPSVTDAPGAPRLAVTNGALAFDNVTFSYATGAPVLRNISFDLPGGRTLALVGATGSGKSTLVRLLVRFYDPTAGRVLIDGADVTAVTLHSLRSAIAVVPQDCVLFNESIRYNIRYGRPYASDGEVEAASRVAHIHEAITRRFPEGYETVVGERGLRLSGGEKQRVAFARAVLRRPKILVLDEGTSALDSLTERMIQESVAGLRQQCTTILVAHRLSTVADADLILVFDGGSVAEAGSHAELLQRGGLYAAMWQRQLEGASFSQQQEVVAAAAAAVASVGPSAGGRSGGGPSGSDEDEDDREEDGRRRCLRRATSHGLSEAQEAAEEEDEVEEEEELGEEESGGTGGARLPRR</sequence>
<dbReference type="STRING" id="554055.A0A2P6V2U2"/>
<dbReference type="OrthoDB" id="6500128at2759"/>
<keyword evidence="2" id="KW-0813">Transport</keyword>
<evidence type="ECO:0000256" key="9">
    <source>
        <dbReference type="SAM" id="MobiDB-lite"/>
    </source>
</evidence>
<dbReference type="Gene3D" id="3.40.50.300">
    <property type="entry name" value="P-loop containing nucleotide triphosphate hydrolases"/>
    <property type="match status" value="1"/>
</dbReference>
<dbReference type="GO" id="GO:0016020">
    <property type="term" value="C:membrane"/>
    <property type="evidence" value="ECO:0007669"/>
    <property type="project" value="UniProtKB-SubCell"/>
</dbReference>
<evidence type="ECO:0000256" key="2">
    <source>
        <dbReference type="ARBA" id="ARBA00022448"/>
    </source>
</evidence>
<evidence type="ECO:0000256" key="5">
    <source>
        <dbReference type="ARBA" id="ARBA00022840"/>
    </source>
</evidence>
<dbReference type="Pfam" id="PF00005">
    <property type="entry name" value="ABC_tran"/>
    <property type="match status" value="1"/>
</dbReference>
<evidence type="ECO:0000259" key="11">
    <source>
        <dbReference type="PROSITE" id="PS50893"/>
    </source>
</evidence>
<dbReference type="Pfam" id="PF00664">
    <property type="entry name" value="ABC_membrane"/>
    <property type="match status" value="1"/>
</dbReference>
<dbReference type="GO" id="GO:0005524">
    <property type="term" value="F:ATP binding"/>
    <property type="evidence" value="ECO:0007669"/>
    <property type="project" value="UniProtKB-KW"/>
</dbReference>
<dbReference type="EMBL" id="LHPF02000038">
    <property type="protein sequence ID" value="PSC68384.1"/>
    <property type="molecule type" value="Genomic_DNA"/>
</dbReference>
<feature type="transmembrane region" description="Helical" evidence="10">
    <location>
        <begin position="506"/>
        <end position="528"/>
    </location>
</feature>
<feature type="transmembrane region" description="Helical" evidence="10">
    <location>
        <begin position="415"/>
        <end position="435"/>
    </location>
</feature>
<gene>
    <name evidence="13" type="ORF">C2E20_8040</name>
</gene>
<dbReference type="InterPro" id="IPR011527">
    <property type="entry name" value="ABC1_TM_dom"/>
</dbReference>
<protein>
    <submittedName>
        <fullName evidence="13">ATP-binding cassette sub-family B member mitochondrial</fullName>
    </submittedName>
</protein>
<evidence type="ECO:0000259" key="12">
    <source>
        <dbReference type="PROSITE" id="PS50929"/>
    </source>
</evidence>
<evidence type="ECO:0000256" key="1">
    <source>
        <dbReference type="ARBA" id="ARBA00004141"/>
    </source>
</evidence>
<dbReference type="InterPro" id="IPR017871">
    <property type="entry name" value="ABC_transporter-like_CS"/>
</dbReference>
<dbReference type="InterPro" id="IPR027417">
    <property type="entry name" value="P-loop_NTPase"/>
</dbReference>
<evidence type="ECO:0000256" key="6">
    <source>
        <dbReference type="ARBA" id="ARBA00022989"/>
    </source>
</evidence>
<dbReference type="PROSITE" id="PS50893">
    <property type="entry name" value="ABC_TRANSPORTER_2"/>
    <property type="match status" value="1"/>
</dbReference>
<dbReference type="AlphaFoldDB" id="A0A2P6V2U2"/>
<evidence type="ECO:0000256" key="3">
    <source>
        <dbReference type="ARBA" id="ARBA00022692"/>
    </source>
</evidence>
<dbReference type="CDD" id="cd18581">
    <property type="entry name" value="ABC_6TM_ABCB6"/>
    <property type="match status" value="1"/>
</dbReference>
<keyword evidence="6 10" id="KW-1133">Transmembrane helix</keyword>
<dbReference type="InterPro" id="IPR039421">
    <property type="entry name" value="Type_1_exporter"/>
</dbReference>